<dbReference type="KEGG" id="pbz:GN234_18785"/>
<protein>
    <submittedName>
        <fullName evidence="1">Uncharacterized protein</fullName>
    </submittedName>
</protein>
<dbReference type="EMBL" id="CP048810">
    <property type="protein sequence ID" value="QKS83878.1"/>
    <property type="molecule type" value="Genomic_DNA"/>
</dbReference>
<evidence type="ECO:0000313" key="1">
    <source>
        <dbReference type="EMBL" id="QKS83878.1"/>
    </source>
</evidence>
<evidence type="ECO:0000313" key="2">
    <source>
        <dbReference type="Proteomes" id="UP000509545"/>
    </source>
</evidence>
<accession>A0A6N1CG77</accession>
<reference evidence="1 2" key="1">
    <citation type="submission" date="2020-02" db="EMBL/GenBank/DDBJ databases">
        <authorList>
            <person name="Liang J."/>
        </authorList>
    </citation>
    <scope>NUCLEOTIDE SEQUENCE [LARGE SCALE GENOMIC DNA]</scope>
    <source>
        <strain evidence="1 2">L22-9</strain>
    </source>
</reference>
<proteinExistence type="predicted"/>
<organism evidence="1 2">
    <name type="scientific">Pseudomonas bijieensis</name>
    <dbReference type="NCBI Taxonomy" id="2681983"/>
    <lineage>
        <taxon>Bacteria</taxon>
        <taxon>Pseudomonadati</taxon>
        <taxon>Pseudomonadota</taxon>
        <taxon>Gammaproteobacteria</taxon>
        <taxon>Pseudomonadales</taxon>
        <taxon>Pseudomonadaceae</taxon>
        <taxon>Pseudomonas</taxon>
    </lineage>
</organism>
<name>A0A6N1CG77_9PSED</name>
<dbReference type="RefSeq" id="WP_176688911.1">
    <property type="nucleotide sequence ID" value="NZ_CP048810.1"/>
</dbReference>
<gene>
    <name evidence="1" type="ORF">GN234_18785</name>
</gene>
<sequence length="308" mass="33289">MATELDALLSSIRGCKTYDAVKNRLATITEKKDAATDPDVVRALRDAQVYALVWGVFTVALERGAPIVAYDKALKALEAAKASADDKILEAAYITYEAACTAHREAQVADNNLINDAIKSVTDDAAKAAPGKNGIDAIADAAAAEMASADIDHHLASQNVIYACEGPSADPYAEYYDRERQIRNITSPVRVACAAYVNEHVTRARVAAQLKQSLDRYLLVWRVKTTGGGNPLAEQGILESIDEKNGTFVLRSTVYKGQRTTVSFSDIGSIDTSRTGSGALSSAIAPDWRKVDLGKWVRSDEYYKHKSA</sequence>
<keyword evidence="2" id="KW-1185">Reference proteome</keyword>
<dbReference type="Proteomes" id="UP000509545">
    <property type="component" value="Chromosome"/>
</dbReference>
<dbReference type="AlphaFoldDB" id="A0A6N1CG77"/>